<dbReference type="InterPro" id="IPR010487">
    <property type="entry name" value="NGRN/Rrg9"/>
</dbReference>
<dbReference type="Pfam" id="PF06413">
    <property type="entry name" value="Neugrin"/>
    <property type="match status" value="1"/>
</dbReference>
<dbReference type="PANTHER" id="PTHR13475">
    <property type="entry name" value="NEUGRIN"/>
    <property type="match status" value="1"/>
</dbReference>
<reference evidence="3" key="1">
    <citation type="submission" date="2025-08" db="UniProtKB">
        <authorList>
            <consortium name="RefSeq"/>
        </authorList>
    </citation>
    <scope>IDENTIFICATION</scope>
    <source>
        <tissue evidence="3">Sperm</tissue>
    </source>
</reference>
<dbReference type="PANTHER" id="PTHR13475:SF3">
    <property type="entry name" value="NEUGRIN"/>
    <property type="match status" value="1"/>
</dbReference>
<dbReference type="CTD" id="51335"/>
<dbReference type="Proteomes" id="UP001318040">
    <property type="component" value="Chromosome 67"/>
</dbReference>
<gene>
    <name evidence="3" type="primary">NGRN</name>
</gene>
<proteinExistence type="predicted"/>
<dbReference type="GO" id="GO:0005634">
    <property type="term" value="C:nucleus"/>
    <property type="evidence" value="ECO:0007669"/>
    <property type="project" value="TreeGrafter"/>
</dbReference>
<feature type="region of interest" description="Disordered" evidence="1">
    <location>
        <begin position="209"/>
        <end position="244"/>
    </location>
</feature>
<accession>A0AAJ7XHJ5</accession>
<name>A0AAJ7XHJ5_PETMA</name>
<protein>
    <submittedName>
        <fullName evidence="3">Neugrin</fullName>
    </submittedName>
</protein>
<organism evidence="2 3">
    <name type="scientific">Petromyzon marinus</name>
    <name type="common">Sea lamprey</name>
    <dbReference type="NCBI Taxonomy" id="7757"/>
    <lineage>
        <taxon>Eukaryota</taxon>
        <taxon>Metazoa</taxon>
        <taxon>Chordata</taxon>
        <taxon>Craniata</taxon>
        <taxon>Vertebrata</taxon>
        <taxon>Cyclostomata</taxon>
        <taxon>Hyperoartia</taxon>
        <taxon>Petromyzontiformes</taxon>
        <taxon>Petromyzontidae</taxon>
        <taxon>Petromyzon</taxon>
    </lineage>
</organism>
<evidence type="ECO:0000313" key="3">
    <source>
        <dbReference type="RefSeq" id="XP_032834412.1"/>
    </source>
</evidence>
<dbReference type="AlphaFoldDB" id="A0AAJ7XHJ5"/>
<keyword evidence="2" id="KW-1185">Reference proteome</keyword>
<evidence type="ECO:0000256" key="1">
    <source>
        <dbReference type="SAM" id="MobiDB-lite"/>
    </source>
</evidence>
<sequence length="255" mass="27754">MEAAVRLAFRGCAVWALRRLPCRLAGFPSPSPGPGQGPPGRESRRGRGPPPVFRPQPSAWLHASSPGFGGPGRGAGRRGPRGGGGGGEEEGDEEEEDEEGDVGRMDPDEEMYRFLRSHRKAVREHGMRRHFDPGPPERRLTWEAMEHMRFLAQECPGEWSVPRLAVGFGVPRSVVVRVLRGRFAPPDARRAKQDAAAAAAAAAAALANAPPGRLPSAGELERLADEHSRRPLAPPETRQAGRDVLDHRGNFLYRI</sequence>
<feature type="compositionally biased region" description="Acidic residues" evidence="1">
    <location>
        <begin position="87"/>
        <end position="100"/>
    </location>
</feature>
<dbReference type="KEGG" id="pmrn:116956746"/>
<feature type="region of interest" description="Disordered" evidence="1">
    <location>
        <begin position="25"/>
        <end position="108"/>
    </location>
</feature>
<evidence type="ECO:0000313" key="2">
    <source>
        <dbReference type="Proteomes" id="UP001318040"/>
    </source>
</evidence>
<feature type="compositionally biased region" description="Basic and acidic residues" evidence="1">
    <location>
        <begin position="219"/>
        <end position="229"/>
    </location>
</feature>
<dbReference type="RefSeq" id="XP_032834412.1">
    <property type="nucleotide sequence ID" value="XM_032978521.1"/>
</dbReference>